<organism evidence="16 17">
    <name type="scientific">Cynoglossus semilaevis</name>
    <name type="common">Tongue sole</name>
    <dbReference type="NCBI Taxonomy" id="244447"/>
    <lineage>
        <taxon>Eukaryota</taxon>
        <taxon>Metazoa</taxon>
        <taxon>Chordata</taxon>
        <taxon>Craniata</taxon>
        <taxon>Vertebrata</taxon>
        <taxon>Euteleostomi</taxon>
        <taxon>Actinopterygii</taxon>
        <taxon>Neopterygii</taxon>
        <taxon>Teleostei</taxon>
        <taxon>Neoteleostei</taxon>
        <taxon>Acanthomorphata</taxon>
        <taxon>Carangaria</taxon>
        <taxon>Pleuronectiformes</taxon>
        <taxon>Pleuronectoidei</taxon>
        <taxon>Cynoglossidae</taxon>
        <taxon>Cynoglossinae</taxon>
        <taxon>Cynoglossus</taxon>
    </lineage>
</organism>
<feature type="compositionally biased region" description="Polar residues" evidence="13">
    <location>
        <begin position="206"/>
        <end position="221"/>
    </location>
</feature>
<dbReference type="PROSITE" id="PS00022">
    <property type="entry name" value="EGF_1"/>
    <property type="match status" value="1"/>
</dbReference>
<keyword evidence="6 12" id="KW-0245">EGF-like domain</keyword>
<evidence type="ECO:0000256" key="10">
    <source>
        <dbReference type="ARBA" id="ARBA00023136"/>
    </source>
</evidence>
<evidence type="ECO:0000256" key="13">
    <source>
        <dbReference type="SAM" id="MobiDB-lite"/>
    </source>
</evidence>
<feature type="compositionally biased region" description="Low complexity" evidence="13">
    <location>
        <begin position="222"/>
        <end position="238"/>
    </location>
</feature>
<dbReference type="SUPFAM" id="SSF57196">
    <property type="entry name" value="EGF/Laminin"/>
    <property type="match status" value="1"/>
</dbReference>
<evidence type="ECO:0000256" key="6">
    <source>
        <dbReference type="ARBA" id="ARBA00022536"/>
    </source>
</evidence>
<evidence type="ECO:0000256" key="12">
    <source>
        <dbReference type="PROSITE-ProRule" id="PRU00076"/>
    </source>
</evidence>
<feature type="region of interest" description="Disordered" evidence="13">
    <location>
        <begin position="692"/>
        <end position="714"/>
    </location>
</feature>
<evidence type="ECO:0000256" key="7">
    <source>
        <dbReference type="ARBA" id="ARBA00022692"/>
    </source>
</evidence>
<feature type="transmembrane region" description="Helical" evidence="14">
    <location>
        <begin position="44"/>
        <end position="68"/>
    </location>
</feature>
<dbReference type="GO" id="GO:0005615">
    <property type="term" value="C:extracellular space"/>
    <property type="evidence" value="ECO:0007669"/>
    <property type="project" value="TreeGrafter"/>
</dbReference>
<reference evidence="16 17" key="1">
    <citation type="journal article" date="2014" name="Nat. Genet.">
        <title>Whole-genome sequence of a flatfish provides insights into ZW sex chromosome evolution and adaptation to a benthic lifestyle.</title>
        <authorList>
            <person name="Chen S."/>
            <person name="Zhang G."/>
            <person name="Shao C."/>
            <person name="Huang Q."/>
            <person name="Liu G."/>
            <person name="Zhang P."/>
            <person name="Song W."/>
            <person name="An N."/>
            <person name="Chalopin D."/>
            <person name="Volff J.N."/>
            <person name="Hong Y."/>
            <person name="Li Q."/>
            <person name="Sha Z."/>
            <person name="Zhou H."/>
            <person name="Xie M."/>
            <person name="Yu Q."/>
            <person name="Liu Y."/>
            <person name="Xiang H."/>
            <person name="Wang N."/>
            <person name="Wu K."/>
            <person name="Yang C."/>
            <person name="Zhou Q."/>
            <person name="Liao X."/>
            <person name="Yang L."/>
            <person name="Hu Q."/>
            <person name="Zhang J."/>
            <person name="Meng L."/>
            <person name="Jin L."/>
            <person name="Tian Y."/>
            <person name="Lian J."/>
            <person name="Yang J."/>
            <person name="Miao G."/>
            <person name="Liu S."/>
            <person name="Liang Z."/>
            <person name="Yan F."/>
            <person name="Li Y."/>
            <person name="Sun B."/>
            <person name="Zhang H."/>
            <person name="Zhang J."/>
            <person name="Zhu Y."/>
            <person name="Du M."/>
            <person name="Zhao Y."/>
            <person name="Schartl M."/>
            <person name="Tang Q."/>
            <person name="Wang J."/>
        </authorList>
    </citation>
    <scope>NUCLEOTIDE SEQUENCE</scope>
</reference>
<evidence type="ECO:0000256" key="9">
    <source>
        <dbReference type="ARBA" id="ARBA00023030"/>
    </source>
</evidence>
<dbReference type="InterPro" id="IPR040180">
    <property type="entry name" value="Neuregulin"/>
</dbReference>
<evidence type="ECO:0000256" key="3">
    <source>
        <dbReference type="ARBA" id="ARBA00008216"/>
    </source>
</evidence>
<dbReference type="GO" id="GO:0008083">
    <property type="term" value="F:growth factor activity"/>
    <property type="evidence" value="ECO:0007669"/>
    <property type="project" value="UniProtKB-KW"/>
</dbReference>
<name>A0A3P8VAQ3_CYNSE</name>
<feature type="region of interest" description="Disordered" evidence="13">
    <location>
        <begin position="132"/>
        <end position="286"/>
    </location>
</feature>
<keyword evidence="9" id="KW-0339">Growth factor</keyword>
<feature type="compositionally biased region" description="Polar residues" evidence="13">
    <location>
        <begin position="1"/>
        <end position="11"/>
    </location>
</feature>
<feature type="region of interest" description="Disordered" evidence="13">
    <location>
        <begin position="1"/>
        <end position="26"/>
    </location>
</feature>
<dbReference type="GO" id="GO:0005886">
    <property type="term" value="C:plasma membrane"/>
    <property type="evidence" value="ECO:0007669"/>
    <property type="project" value="UniProtKB-SubCell"/>
</dbReference>
<evidence type="ECO:0000256" key="8">
    <source>
        <dbReference type="ARBA" id="ARBA00022989"/>
    </source>
</evidence>
<evidence type="ECO:0000256" key="4">
    <source>
        <dbReference type="ARBA" id="ARBA00022475"/>
    </source>
</evidence>
<sequence>MMSERTSTLASMTLEEPGAEQASPRAPGPLRCGPCALWPRQQTWLCAVPLVMGFVGLGLSLMLLKWIVVGSVQDYVPTDLVDPKVSIGQDPIFLSKPSAMPKGPDISTATTISAASTTTMVSTTTLLAADGTASAPRTRVGPPANHSANGSNAIGDGNRAPHLHNRVGTHISGTVVTTATTRPTRLTPPPSGKEATPRSTVRKGSASDNGHSGAANSKPGQTTAASASTTTTVKTSTKMQPTTSQPAPPVKPTSRWGHGRPGKGPATRPHHRFRNPVAPTPPSPRSEVFKPCVEDKDLAFCLNEGECSIIETVAGVHRHCRCKEGYHGLRCDQFVPKSDAISSDPNELGIEFMESGDTYQRQVLSIFSIASGICLLGVACMALYRRNKRHREKLQAHFSDSRGLRDCSVSASGLMSKSSSRLQYSLQLQKSCTSHGSSAKGGSVAPGTPAESPPILGRALSKGKRFRFDSASGKVGALLSRTSVSHFGSRKGWSEVPCTRLDKETDILPTSSRTHSVPIIPSLQASDLSVGNVEVSEQKHRGLLKWHLVQAGKQAVHVTNSLAQSRRDTAAPKPSVMPGDVSPPAPSAGTTAPPASQENPNSAQRLCSAEITVETPRELKHKSFPSSMEKSGSHSEIHRGATNTPGNGTAHGSDGRSVHTSFGSRVLKAVGQRETQGRCQGQASLEYGGANLSSATRGASCRGSGNGVAKPPAS</sequence>
<keyword evidence="11 12" id="KW-1015">Disulfide bond</keyword>
<keyword evidence="10 14" id="KW-0472">Membrane</keyword>
<evidence type="ECO:0000256" key="5">
    <source>
        <dbReference type="ARBA" id="ARBA00022525"/>
    </source>
</evidence>
<evidence type="ECO:0000256" key="1">
    <source>
        <dbReference type="ARBA" id="ARBA00004251"/>
    </source>
</evidence>
<dbReference type="PANTHER" id="PTHR11100">
    <property type="entry name" value="HEREGULIN-NEUREGULIN FAMILY MEMBER"/>
    <property type="match status" value="1"/>
</dbReference>
<dbReference type="GO" id="GO:0045499">
    <property type="term" value="F:chemorepellent activity"/>
    <property type="evidence" value="ECO:0007669"/>
    <property type="project" value="TreeGrafter"/>
</dbReference>
<feature type="compositionally biased region" description="Low complexity" evidence="13">
    <location>
        <begin position="174"/>
        <end position="185"/>
    </location>
</feature>
<comment type="subcellular location">
    <subcellularLocation>
        <location evidence="1">Cell membrane</location>
        <topology evidence="1">Single-pass type I membrane protein</topology>
    </subcellularLocation>
    <subcellularLocation>
        <location evidence="2">Secreted</location>
    </subcellularLocation>
</comment>
<dbReference type="AlphaFoldDB" id="A0A3P8VAQ3"/>
<dbReference type="GO" id="GO:0007399">
    <property type="term" value="P:nervous system development"/>
    <property type="evidence" value="ECO:0007669"/>
    <property type="project" value="InterPro"/>
</dbReference>
<keyword evidence="4" id="KW-1003">Cell membrane</keyword>
<feature type="compositionally biased region" description="Low complexity" evidence="13">
    <location>
        <begin position="587"/>
        <end position="596"/>
    </location>
</feature>
<reference evidence="16" key="2">
    <citation type="submission" date="2025-08" db="UniProtKB">
        <authorList>
            <consortium name="Ensembl"/>
        </authorList>
    </citation>
    <scope>IDENTIFICATION</scope>
</reference>
<keyword evidence="5" id="KW-0964">Secreted</keyword>
<dbReference type="PROSITE" id="PS01186">
    <property type="entry name" value="EGF_2"/>
    <property type="match status" value="1"/>
</dbReference>
<dbReference type="GO" id="GO:0048513">
    <property type="term" value="P:animal organ development"/>
    <property type="evidence" value="ECO:0007669"/>
    <property type="project" value="TreeGrafter"/>
</dbReference>
<evidence type="ECO:0000256" key="11">
    <source>
        <dbReference type="ARBA" id="ARBA00023157"/>
    </source>
</evidence>
<keyword evidence="7 14" id="KW-0812">Transmembrane</keyword>
<dbReference type="InterPro" id="IPR000742">
    <property type="entry name" value="EGF"/>
</dbReference>
<feature type="transmembrane region" description="Helical" evidence="14">
    <location>
        <begin position="363"/>
        <end position="384"/>
    </location>
</feature>
<dbReference type="GeneTree" id="ENSGT00940000156754"/>
<feature type="region of interest" description="Disordered" evidence="13">
    <location>
        <begin position="433"/>
        <end position="456"/>
    </location>
</feature>
<keyword evidence="17" id="KW-1185">Reference proteome</keyword>
<reference evidence="16" key="3">
    <citation type="submission" date="2025-09" db="UniProtKB">
        <authorList>
            <consortium name="Ensembl"/>
        </authorList>
    </citation>
    <scope>IDENTIFICATION</scope>
</reference>
<evidence type="ECO:0000256" key="2">
    <source>
        <dbReference type="ARBA" id="ARBA00004613"/>
    </source>
</evidence>
<dbReference type="PANTHER" id="PTHR11100:SF28">
    <property type="entry name" value="NEUREGULIN 3B"/>
    <property type="match status" value="1"/>
</dbReference>
<evidence type="ECO:0000313" key="17">
    <source>
        <dbReference type="Proteomes" id="UP000265120"/>
    </source>
</evidence>
<proteinExistence type="inferred from homology"/>
<accession>A0A3P8VAQ3</accession>
<dbReference type="Ensembl" id="ENSCSET00000010450.1">
    <property type="protein sequence ID" value="ENSCSEP00000010326.1"/>
    <property type="gene ID" value="ENSCSEG00000006598.1"/>
</dbReference>
<dbReference type="GO" id="GO:0035556">
    <property type="term" value="P:intracellular signal transduction"/>
    <property type="evidence" value="ECO:0007669"/>
    <property type="project" value="TreeGrafter"/>
</dbReference>
<comment type="caution">
    <text evidence="12">Lacks conserved residue(s) required for the propagation of feature annotation.</text>
</comment>
<feature type="disulfide bond" evidence="12">
    <location>
        <begin position="322"/>
        <end position="331"/>
    </location>
</feature>
<evidence type="ECO:0000259" key="15">
    <source>
        <dbReference type="PROSITE" id="PS50026"/>
    </source>
</evidence>
<dbReference type="Gene3D" id="2.10.25.10">
    <property type="entry name" value="Laminin"/>
    <property type="match status" value="1"/>
</dbReference>
<feature type="domain" description="EGF-like" evidence="15">
    <location>
        <begin position="288"/>
        <end position="332"/>
    </location>
</feature>
<evidence type="ECO:0000256" key="14">
    <source>
        <dbReference type="SAM" id="Phobius"/>
    </source>
</evidence>
<feature type="region of interest" description="Disordered" evidence="13">
    <location>
        <begin position="562"/>
        <end position="660"/>
    </location>
</feature>
<keyword evidence="8 14" id="KW-1133">Transmembrane helix</keyword>
<comment type="similarity">
    <text evidence="3">Belongs to the neuregulin family.</text>
</comment>
<dbReference type="Proteomes" id="UP000265120">
    <property type="component" value="Chromosome 8"/>
</dbReference>
<evidence type="ECO:0000313" key="16">
    <source>
        <dbReference type="Ensembl" id="ENSCSEP00000010326.1"/>
    </source>
</evidence>
<dbReference type="PROSITE" id="PS50026">
    <property type="entry name" value="EGF_3"/>
    <property type="match status" value="1"/>
</dbReference>
<protein>
    <submittedName>
        <fullName evidence="16">Neuregulin 3b</fullName>
    </submittedName>
</protein>